<dbReference type="Gene3D" id="1.20.58.1000">
    <property type="entry name" value="Metal-sensitive repressor, helix protomer"/>
    <property type="match status" value="1"/>
</dbReference>
<protein>
    <submittedName>
        <fullName evidence="1">Metal-sensing transcriptional repressor</fullName>
    </submittedName>
</protein>
<dbReference type="PANTHER" id="PTHR33677:SF3">
    <property type="entry name" value="COPPER-SENSING TRANSCRIPTIONAL REPRESSOR RICR"/>
    <property type="match status" value="1"/>
</dbReference>
<dbReference type="EMBL" id="JAOQJL010000001">
    <property type="protein sequence ID" value="MCU6763819.1"/>
    <property type="molecule type" value="Genomic_DNA"/>
</dbReference>
<dbReference type="InterPro" id="IPR038390">
    <property type="entry name" value="Metal_Tscrpt_repr_sf"/>
</dbReference>
<proteinExistence type="predicted"/>
<dbReference type="PANTHER" id="PTHR33677">
    <property type="entry name" value="TRANSCRIPTIONAL REPRESSOR FRMR-RELATED"/>
    <property type="match status" value="1"/>
</dbReference>
<comment type="caution">
    <text evidence="1">The sequence shown here is derived from an EMBL/GenBank/DDBJ whole genome shotgun (WGS) entry which is preliminary data.</text>
</comment>
<dbReference type="CDD" id="cd10158">
    <property type="entry name" value="CsoR-like_DUF156_1"/>
    <property type="match status" value="1"/>
</dbReference>
<dbReference type="Pfam" id="PF02583">
    <property type="entry name" value="Trns_repr_metal"/>
    <property type="match status" value="1"/>
</dbReference>
<dbReference type="RefSeq" id="WP_158420017.1">
    <property type="nucleotide sequence ID" value="NZ_JAOQJL010000001.1"/>
</dbReference>
<evidence type="ECO:0000313" key="2">
    <source>
        <dbReference type="Proteomes" id="UP001652409"/>
    </source>
</evidence>
<name>A0ABT2TNL4_9FIRM</name>
<evidence type="ECO:0000313" key="1">
    <source>
        <dbReference type="EMBL" id="MCU6763819.1"/>
    </source>
</evidence>
<gene>
    <name evidence="1" type="ORF">OCV61_00135</name>
</gene>
<dbReference type="InterPro" id="IPR003735">
    <property type="entry name" value="Metal_Tscrpt_repr"/>
</dbReference>
<dbReference type="Proteomes" id="UP001652409">
    <property type="component" value="Unassembled WGS sequence"/>
</dbReference>
<organism evidence="1 2">
    <name type="scientific">Blautia ammoniilytica</name>
    <dbReference type="NCBI Taxonomy" id="2981782"/>
    <lineage>
        <taxon>Bacteria</taxon>
        <taxon>Bacillati</taxon>
        <taxon>Bacillota</taxon>
        <taxon>Clostridia</taxon>
        <taxon>Lachnospirales</taxon>
        <taxon>Lachnospiraceae</taxon>
        <taxon>Blautia</taxon>
    </lineage>
</organism>
<keyword evidence="2" id="KW-1185">Reference proteome</keyword>
<accession>A0ABT2TNL4</accession>
<reference evidence="1 2" key="1">
    <citation type="journal article" date="2021" name="ISME Commun">
        <title>Automated analysis of genomic sequences facilitates high-throughput and comprehensive description of bacteria.</title>
        <authorList>
            <person name="Hitch T.C.A."/>
        </authorList>
    </citation>
    <scope>NUCLEOTIDE SEQUENCE [LARGE SCALE GENOMIC DNA]</scope>
    <source>
        <strain evidence="1 2">Sanger_23</strain>
    </source>
</reference>
<sequence>MSDHIEHAHTHVLEDGTVVSHTHGHTHSHEQTKAVLNRLSRAIGHLESIKRMVEDGRDCSEVLIQLSAVKSAINNTGKIILQDHIEHCIVDAVEHGDREAIKELEKAIDRFMK</sequence>